<evidence type="ECO:0000256" key="5">
    <source>
        <dbReference type="ARBA" id="ARBA00022692"/>
    </source>
</evidence>
<evidence type="ECO:0000256" key="6">
    <source>
        <dbReference type="ARBA" id="ARBA00022989"/>
    </source>
</evidence>
<name>A0A0F4ZC22_9PEZI</name>
<keyword evidence="3" id="KW-0813">Transport</keyword>
<protein>
    <recommendedName>
        <fullName evidence="12">Magnesium transport protein CorA</fullName>
    </recommendedName>
</protein>
<evidence type="ECO:0000313" key="11">
    <source>
        <dbReference type="Proteomes" id="UP000033483"/>
    </source>
</evidence>
<dbReference type="InterPro" id="IPR045861">
    <property type="entry name" value="CorA_cytoplasmic_dom"/>
</dbReference>
<evidence type="ECO:0000256" key="7">
    <source>
        <dbReference type="ARBA" id="ARBA00023136"/>
    </source>
</evidence>
<dbReference type="GO" id="GO:0015087">
    <property type="term" value="F:cobalt ion transmembrane transporter activity"/>
    <property type="evidence" value="ECO:0007669"/>
    <property type="project" value="TreeGrafter"/>
</dbReference>
<evidence type="ECO:0000313" key="10">
    <source>
        <dbReference type="EMBL" id="KKA27418.1"/>
    </source>
</evidence>
<comment type="similarity">
    <text evidence="2">Belongs to the CorA metal ion transporter (MIT) (TC 1.A.35) family.</text>
</comment>
<evidence type="ECO:0000256" key="9">
    <source>
        <dbReference type="SAM" id="Phobius"/>
    </source>
</evidence>
<feature type="compositionally biased region" description="Polar residues" evidence="8">
    <location>
        <begin position="1"/>
        <end position="28"/>
    </location>
</feature>
<dbReference type="GO" id="GO:0050897">
    <property type="term" value="F:cobalt ion binding"/>
    <property type="evidence" value="ECO:0007669"/>
    <property type="project" value="TreeGrafter"/>
</dbReference>
<keyword evidence="5 9" id="KW-0812">Transmembrane</keyword>
<comment type="caution">
    <text evidence="10">The sequence shown here is derived from an EMBL/GenBank/DDBJ whole genome shotgun (WGS) entry which is preliminary data.</text>
</comment>
<accession>A0A0F4ZC22</accession>
<feature type="transmembrane region" description="Helical" evidence="9">
    <location>
        <begin position="532"/>
        <end position="553"/>
    </location>
</feature>
<dbReference type="InterPro" id="IPR002523">
    <property type="entry name" value="MgTranspt_CorA/ZnTranspt_ZntB"/>
</dbReference>
<feature type="region of interest" description="Disordered" evidence="8">
    <location>
        <begin position="1"/>
        <end position="58"/>
    </location>
</feature>
<dbReference type="AlphaFoldDB" id="A0A0F4ZC22"/>
<dbReference type="Proteomes" id="UP000033483">
    <property type="component" value="Unassembled WGS sequence"/>
</dbReference>
<evidence type="ECO:0000256" key="1">
    <source>
        <dbReference type="ARBA" id="ARBA00004651"/>
    </source>
</evidence>
<gene>
    <name evidence="10" type="ORF">TD95_002026</name>
</gene>
<keyword evidence="6 9" id="KW-1133">Transmembrane helix</keyword>
<keyword evidence="4" id="KW-1003">Cell membrane</keyword>
<dbReference type="InterPro" id="IPR045863">
    <property type="entry name" value="CorA_TM1_TM2"/>
</dbReference>
<comment type="subcellular location">
    <subcellularLocation>
        <location evidence="1">Cell membrane</location>
        <topology evidence="1">Multi-pass membrane protein</topology>
    </subcellularLocation>
</comment>
<proteinExistence type="inferred from homology"/>
<keyword evidence="7 9" id="KW-0472">Membrane</keyword>
<dbReference type="GO" id="GO:0015095">
    <property type="term" value="F:magnesium ion transmembrane transporter activity"/>
    <property type="evidence" value="ECO:0007669"/>
    <property type="project" value="TreeGrafter"/>
</dbReference>
<dbReference type="Pfam" id="PF01544">
    <property type="entry name" value="CorA"/>
    <property type="match status" value="1"/>
</dbReference>
<dbReference type="GO" id="GO:0005886">
    <property type="term" value="C:plasma membrane"/>
    <property type="evidence" value="ECO:0007669"/>
    <property type="project" value="UniProtKB-SubCell"/>
</dbReference>
<dbReference type="Gene3D" id="1.20.58.340">
    <property type="entry name" value="Magnesium transport protein CorA, transmembrane region"/>
    <property type="match status" value="2"/>
</dbReference>
<evidence type="ECO:0000256" key="8">
    <source>
        <dbReference type="SAM" id="MobiDB-lite"/>
    </source>
</evidence>
<dbReference type="SUPFAM" id="SSF144083">
    <property type="entry name" value="Magnesium transport protein CorA, transmembrane region"/>
    <property type="match status" value="1"/>
</dbReference>
<keyword evidence="11" id="KW-1185">Reference proteome</keyword>
<dbReference type="SUPFAM" id="SSF143865">
    <property type="entry name" value="CorA soluble domain-like"/>
    <property type="match status" value="1"/>
</dbReference>
<evidence type="ECO:0000256" key="3">
    <source>
        <dbReference type="ARBA" id="ARBA00022448"/>
    </source>
</evidence>
<evidence type="ECO:0008006" key="12">
    <source>
        <dbReference type="Google" id="ProtNLM"/>
    </source>
</evidence>
<evidence type="ECO:0000256" key="4">
    <source>
        <dbReference type="ARBA" id="ARBA00022475"/>
    </source>
</evidence>
<dbReference type="Gene3D" id="3.30.460.20">
    <property type="entry name" value="CorA soluble domain-like"/>
    <property type="match status" value="1"/>
</dbReference>
<feature type="transmembrane region" description="Helical" evidence="9">
    <location>
        <begin position="495"/>
        <end position="512"/>
    </location>
</feature>
<reference evidence="10 11" key="1">
    <citation type="submission" date="2015-03" db="EMBL/GenBank/DDBJ databases">
        <authorList>
            <person name="Radwan O."/>
            <person name="Al-Naeli F.A."/>
            <person name="Rendon G.A."/>
            <person name="Fields C."/>
        </authorList>
    </citation>
    <scope>NUCLEOTIDE SEQUENCE [LARGE SCALE GENOMIC DNA]</scope>
    <source>
        <strain evidence="10">CR-DP1</strain>
    </source>
</reference>
<dbReference type="PANTHER" id="PTHR46494:SF1">
    <property type="entry name" value="CORA FAMILY METAL ION TRANSPORTER (EUROFUNG)"/>
    <property type="match status" value="1"/>
</dbReference>
<dbReference type="GO" id="GO:0000287">
    <property type="term" value="F:magnesium ion binding"/>
    <property type="evidence" value="ECO:0007669"/>
    <property type="project" value="TreeGrafter"/>
</dbReference>
<evidence type="ECO:0000256" key="2">
    <source>
        <dbReference type="ARBA" id="ARBA00009765"/>
    </source>
</evidence>
<sequence>MSSHGNTQPFPNIPSDLNLNDATSTRCQQPVLALDTGSLTRNAHRPDSSSSSARVSPFTPALRRRAATFRTVSDYDEFEMRQPGWEPGAEPGFDPSKPDGGHASMPTLSALCVITVVDFSQERIERQVFQNDAFIRFLKEPQPKWSKCRWINVNGLSWDVIQAVGQAKGLHKLALEDIMDLKNRPKAEWYPNHAFVILTLQKLVHLVDPDESDSSSSSDSDFDDDAASTWSKIKRPFRFRKKNRKDSESTPNQFNHQVRSNLTREEIASPSAIGKTLQQYHASPNEARTEFMEQHSSLAGRSLAVSAEQVSLFLTSDNTIISFFEVSADDIERPIIKRLGSPGTMLRQLCDASMVMQAVIDAMIDLAIPLTDIYTDVISDLELDVLTNPSIRLSRALYIIISEMNKMLSFFQPIDNIINVLRDHKTEMPHQTESLQDPTTGIIISQNTAIYLGDVLDHCGIVTESMQQVRQSAQNLIDLIFNITSANQNEVMKQLTIITIIFLPLTFITGFFGQNFQPFPQLDKGITYFWEVSVPTVFATAILIMFSGLRDYFNTLFQRRRIWWMRKAKQRRREKRIKRRQRREKRMLARLS</sequence>
<dbReference type="PANTHER" id="PTHR46494">
    <property type="entry name" value="CORA FAMILY METAL ION TRANSPORTER (EUROFUNG)"/>
    <property type="match status" value="1"/>
</dbReference>
<dbReference type="OrthoDB" id="165352at2759"/>
<feature type="region of interest" description="Disordered" evidence="8">
    <location>
        <begin position="81"/>
        <end position="101"/>
    </location>
</feature>
<organism evidence="10 11">
    <name type="scientific">Thielaviopsis punctulata</name>
    <dbReference type="NCBI Taxonomy" id="72032"/>
    <lineage>
        <taxon>Eukaryota</taxon>
        <taxon>Fungi</taxon>
        <taxon>Dikarya</taxon>
        <taxon>Ascomycota</taxon>
        <taxon>Pezizomycotina</taxon>
        <taxon>Sordariomycetes</taxon>
        <taxon>Hypocreomycetidae</taxon>
        <taxon>Microascales</taxon>
        <taxon>Ceratocystidaceae</taxon>
        <taxon>Thielaviopsis</taxon>
    </lineage>
</organism>
<dbReference type="EMBL" id="LAEV01001737">
    <property type="protein sequence ID" value="KKA27418.1"/>
    <property type="molecule type" value="Genomic_DNA"/>
</dbReference>